<keyword evidence="2" id="KW-1185">Reference proteome</keyword>
<dbReference type="EMBL" id="BDCO01000002">
    <property type="protein sequence ID" value="GAT33559.1"/>
    <property type="molecule type" value="Genomic_DNA"/>
</dbReference>
<organism evidence="1 2">
    <name type="scientific">Terrimicrobium sacchariphilum</name>
    <dbReference type="NCBI Taxonomy" id="690879"/>
    <lineage>
        <taxon>Bacteria</taxon>
        <taxon>Pseudomonadati</taxon>
        <taxon>Verrucomicrobiota</taxon>
        <taxon>Terrimicrobiia</taxon>
        <taxon>Terrimicrobiales</taxon>
        <taxon>Terrimicrobiaceae</taxon>
        <taxon>Terrimicrobium</taxon>
    </lineage>
</organism>
<dbReference type="OrthoDB" id="188373at2"/>
<reference evidence="2" key="1">
    <citation type="journal article" date="2017" name="Genome Announc.">
        <title>Draft Genome Sequence of Terrimicrobium sacchariphilum NM-5T, a Facultative Anaerobic Soil Bacterium of the Class Spartobacteria.</title>
        <authorList>
            <person name="Qiu Y.L."/>
            <person name="Tourlousse D.M."/>
            <person name="Matsuura N."/>
            <person name="Ohashi A."/>
            <person name="Sekiguchi Y."/>
        </authorList>
    </citation>
    <scope>NUCLEOTIDE SEQUENCE [LARGE SCALE GENOMIC DNA]</scope>
    <source>
        <strain evidence="2">NM-5</strain>
    </source>
</reference>
<dbReference type="RefSeq" id="WP_075079282.1">
    <property type="nucleotide sequence ID" value="NZ_BDCO01000002.1"/>
</dbReference>
<dbReference type="SUPFAM" id="SSF49344">
    <property type="entry name" value="CBD9-like"/>
    <property type="match status" value="1"/>
</dbReference>
<dbReference type="STRING" id="690879.TSACC_21976"/>
<protein>
    <recommendedName>
        <fullName evidence="3">Carbohydrate-binding domain-containing protein</fullName>
    </recommendedName>
</protein>
<comment type="caution">
    <text evidence="1">The sequence shown here is derived from an EMBL/GenBank/DDBJ whole genome shotgun (WGS) entry which is preliminary data.</text>
</comment>
<name>A0A146G752_TERSA</name>
<dbReference type="Gene3D" id="2.60.40.1190">
    <property type="match status" value="1"/>
</dbReference>
<evidence type="ECO:0000313" key="1">
    <source>
        <dbReference type="EMBL" id="GAT33559.1"/>
    </source>
</evidence>
<evidence type="ECO:0000313" key="2">
    <source>
        <dbReference type="Proteomes" id="UP000076023"/>
    </source>
</evidence>
<proteinExistence type="predicted"/>
<gene>
    <name evidence="1" type="ORF">TSACC_21976</name>
</gene>
<accession>A0A146G752</accession>
<dbReference type="InParanoid" id="A0A146G752"/>
<evidence type="ECO:0008006" key="3">
    <source>
        <dbReference type="Google" id="ProtNLM"/>
    </source>
</evidence>
<dbReference type="Proteomes" id="UP000076023">
    <property type="component" value="Unassembled WGS sequence"/>
</dbReference>
<dbReference type="AlphaFoldDB" id="A0A146G752"/>
<sequence>MSALAVPKFPRSSSTPDWTLFELLSQQAGLPLCYLAGPREKFLSGIAFLGWNEGHLLVAASLQDTDLASEAIRDSQHLWELGDVFEIFLHGADEPYYLELHVSPTGHRLQLQIPDSVTPRPAVGECIVDDEPLFEFLTRHTDGLWEIVAIIPCPAASADGSARVSLSRYDAGPDRAPVLSSTSRHAEINFHRQHEWTPLVFVD</sequence>